<dbReference type="InterPro" id="IPR050763">
    <property type="entry name" value="ABC_transporter_ATP-binding"/>
</dbReference>
<dbReference type="InterPro" id="IPR017871">
    <property type="entry name" value="ABC_transporter-like_CS"/>
</dbReference>
<name>A0A917R2E4_9ACTN</name>
<keyword evidence="4" id="KW-0547">Nucleotide-binding</keyword>
<dbReference type="FunFam" id="3.40.50.300:FF:000589">
    <property type="entry name" value="ABC transporter, ATP-binding subunit"/>
    <property type="match status" value="1"/>
</dbReference>
<evidence type="ECO:0000256" key="6">
    <source>
        <dbReference type="ARBA" id="ARBA00022967"/>
    </source>
</evidence>
<dbReference type="Pfam" id="PF00005">
    <property type="entry name" value="ABC_tran"/>
    <property type="match status" value="1"/>
</dbReference>
<dbReference type="Proteomes" id="UP000645217">
    <property type="component" value="Unassembled WGS sequence"/>
</dbReference>
<keyword evidence="2" id="KW-0813">Transport</keyword>
<evidence type="ECO:0000256" key="4">
    <source>
        <dbReference type="ARBA" id="ARBA00022741"/>
    </source>
</evidence>
<dbReference type="PANTHER" id="PTHR42711">
    <property type="entry name" value="ABC TRANSPORTER ATP-BINDING PROTEIN"/>
    <property type="match status" value="1"/>
</dbReference>
<dbReference type="SUPFAM" id="SSF52540">
    <property type="entry name" value="P-loop containing nucleoside triphosphate hydrolases"/>
    <property type="match status" value="1"/>
</dbReference>
<dbReference type="GO" id="GO:0016887">
    <property type="term" value="F:ATP hydrolysis activity"/>
    <property type="evidence" value="ECO:0007669"/>
    <property type="project" value="InterPro"/>
</dbReference>
<dbReference type="PROSITE" id="PS50893">
    <property type="entry name" value="ABC_TRANSPORTER_2"/>
    <property type="match status" value="1"/>
</dbReference>
<evidence type="ECO:0000256" key="8">
    <source>
        <dbReference type="ARBA" id="ARBA00023251"/>
    </source>
</evidence>
<evidence type="ECO:0000313" key="11">
    <source>
        <dbReference type="EMBL" id="GGK84764.1"/>
    </source>
</evidence>
<dbReference type="Gene3D" id="3.40.50.300">
    <property type="entry name" value="P-loop containing nucleotide triphosphate hydrolases"/>
    <property type="match status" value="1"/>
</dbReference>
<keyword evidence="5 11" id="KW-0067">ATP-binding</keyword>
<dbReference type="AlphaFoldDB" id="A0A917R2E4"/>
<dbReference type="InterPro" id="IPR003439">
    <property type="entry name" value="ABC_transporter-like_ATP-bd"/>
</dbReference>
<evidence type="ECO:0000256" key="9">
    <source>
        <dbReference type="SAM" id="SignalP"/>
    </source>
</evidence>
<feature type="chain" id="PRO_5039549874" evidence="9">
    <location>
        <begin position="21"/>
        <end position="317"/>
    </location>
</feature>
<evidence type="ECO:0000256" key="3">
    <source>
        <dbReference type="ARBA" id="ARBA00022475"/>
    </source>
</evidence>
<reference evidence="11" key="1">
    <citation type="journal article" date="2014" name="Int. J. Syst. Evol. Microbiol.">
        <title>Complete genome sequence of Corynebacterium casei LMG S-19264T (=DSM 44701T), isolated from a smear-ripened cheese.</title>
        <authorList>
            <consortium name="US DOE Joint Genome Institute (JGI-PGF)"/>
            <person name="Walter F."/>
            <person name="Albersmeier A."/>
            <person name="Kalinowski J."/>
            <person name="Ruckert C."/>
        </authorList>
    </citation>
    <scope>NUCLEOTIDE SEQUENCE</scope>
    <source>
        <strain evidence="11">JCM 13064</strain>
    </source>
</reference>
<comment type="subcellular location">
    <subcellularLocation>
        <location evidence="1">Cell membrane</location>
        <topology evidence="1">Peripheral membrane protein</topology>
    </subcellularLocation>
</comment>
<dbReference type="GO" id="GO:0005524">
    <property type="term" value="F:ATP binding"/>
    <property type="evidence" value="ECO:0007669"/>
    <property type="project" value="UniProtKB-KW"/>
</dbReference>
<gene>
    <name evidence="11" type="ORF">GCM10007964_29000</name>
</gene>
<evidence type="ECO:0000256" key="7">
    <source>
        <dbReference type="ARBA" id="ARBA00023136"/>
    </source>
</evidence>
<sequence>MRRPALAVPRLVLMNAPAVALTDLVKRYGRTTAIDGLSLTAERGAVTAILGPNGAGKTSTVEICEGFRRADSGTVRVLGLDPARDGAALKPRVGVMPQSGGVPPAVRAGEWLRLVARFHAHPLDPGALLARLGLTEHARTPYRRLSGGQQQRLSLAAAVIGRPELVFLDEPTAGLDPQARHACWDVIAELRARGVSAVLTTHHMDEAEKLADKVVIIDRGTVVAEGSPRSLTGAERQLRFRARPGLNLDELLNALPAGSAAKESPSGHYVIEGHVGPELLGTVTAWCAAEGVTADDLSVERRTLEDVFLELTGRELR</sequence>
<keyword evidence="12" id="KW-1185">Reference proteome</keyword>
<dbReference type="GO" id="GO:0005886">
    <property type="term" value="C:plasma membrane"/>
    <property type="evidence" value="ECO:0007669"/>
    <property type="project" value="UniProtKB-SubCell"/>
</dbReference>
<dbReference type="PANTHER" id="PTHR42711:SF16">
    <property type="entry name" value="ABC TRANSPORTER ATP-BINDING PROTEIN"/>
    <property type="match status" value="1"/>
</dbReference>
<dbReference type="PROSITE" id="PS00211">
    <property type="entry name" value="ABC_TRANSPORTER_1"/>
    <property type="match status" value="1"/>
</dbReference>
<comment type="caution">
    <text evidence="11">The sequence shown here is derived from an EMBL/GenBank/DDBJ whole genome shotgun (WGS) entry which is preliminary data.</text>
</comment>
<evidence type="ECO:0000256" key="5">
    <source>
        <dbReference type="ARBA" id="ARBA00022840"/>
    </source>
</evidence>
<feature type="signal peptide" evidence="9">
    <location>
        <begin position="1"/>
        <end position="20"/>
    </location>
</feature>
<evidence type="ECO:0000256" key="2">
    <source>
        <dbReference type="ARBA" id="ARBA00022448"/>
    </source>
</evidence>
<keyword evidence="7" id="KW-0472">Membrane</keyword>
<dbReference type="GO" id="GO:0046677">
    <property type="term" value="P:response to antibiotic"/>
    <property type="evidence" value="ECO:0007669"/>
    <property type="project" value="UniProtKB-KW"/>
</dbReference>
<dbReference type="InterPro" id="IPR003593">
    <property type="entry name" value="AAA+_ATPase"/>
</dbReference>
<keyword evidence="6" id="KW-1278">Translocase</keyword>
<feature type="domain" description="ABC transporter" evidence="10">
    <location>
        <begin position="19"/>
        <end position="244"/>
    </location>
</feature>
<keyword evidence="9" id="KW-0732">Signal</keyword>
<dbReference type="InterPro" id="IPR027417">
    <property type="entry name" value="P-loop_NTPase"/>
</dbReference>
<reference evidence="11" key="2">
    <citation type="submission" date="2020-09" db="EMBL/GenBank/DDBJ databases">
        <authorList>
            <person name="Sun Q."/>
            <person name="Ohkuma M."/>
        </authorList>
    </citation>
    <scope>NUCLEOTIDE SEQUENCE</scope>
    <source>
        <strain evidence="11">JCM 13064</strain>
    </source>
</reference>
<dbReference type="EMBL" id="BMNT01000014">
    <property type="protein sequence ID" value="GGK84764.1"/>
    <property type="molecule type" value="Genomic_DNA"/>
</dbReference>
<proteinExistence type="predicted"/>
<organism evidence="11 12">
    <name type="scientific">Sphaerisporangium melleum</name>
    <dbReference type="NCBI Taxonomy" id="321316"/>
    <lineage>
        <taxon>Bacteria</taxon>
        <taxon>Bacillati</taxon>
        <taxon>Actinomycetota</taxon>
        <taxon>Actinomycetes</taxon>
        <taxon>Streptosporangiales</taxon>
        <taxon>Streptosporangiaceae</taxon>
        <taxon>Sphaerisporangium</taxon>
    </lineage>
</organism>
<dbReference type="SMART" id="SM00382">
    <property type="entry name" value="AAA"/>
    <property type="match status" value="1"/>
</dbReference>
<keyword evidence="3" id="KW-1003">Cell membrane</keyword>
<evidence type="ECO:0000256" key="1">
    <source>
        <dbReference type="ARBA" id="ARBA00004202"/>
    </source>
</evidence>
<evidence type="ECO:0000259" key="10">
    <source>
        <dbReference type="PROSITE" id="PS50893"/>
    </source>
</evidence>
<dbReference type="CDD" id="cd03230">
    <property type="entry name" value="ABC_DR_subfamily_A"/>
    <property type="match status" value="1"/>
</dbReference>
<accession>A0A917R2E4</accession>
<keyword evidence="8" id="KW-0046">Antibiotic resistance</keyword>
<evidence type="ECO:0000313" key="12">
    <source>
        <dbReference type="Proteomes" id="UP000645217"/>
    </source>
</evidence>
<protein>
    <submittedName>
        <fullName evidence="11">ABC transporter ATP-binding protein</fullName>
    </submittedName>
</protein>